<dbReference type="EMBL" id="CAJNNV010008754">
    <property type="protein sequence ID" value="CAE8596609.1"/>
    <property type="molecule type" value="Genomic_DNA"/>
</dbReference>
<dbReference type="AlphaFoldDB" id="A0A813E6A6"/>
<feature type="non-terminal residue" evidence="1">
    <location>
        <position position="1"/>
    </location>
</feature>
<accession>A0A813E6A6</accession>
<reference evidence="1" key="1">
    <citation type="submission" date="2021-02" db="EMBL/GenBank/DDBJ databases">
        <authorList>
            <person name="Dougan E. K."/>
            <person name="Rhodes N."/>
            <person name="Thang M."/>
            <person name="Chan C."/>
        </authorList>
    </citation>
    <scope>NUCLEOTIDE SEQUENCE</scope>
</reference>
<name>A0A813E6A6_POLGL</name>
<comment type="caution">
    <text evidence="1">The sequence shown here is derived from an EMBL/GenBank/DDBJ whole genome shotgun (WGS) entry which is preliminary data.</text>
</comment>
<organism evidence="1 2">
    <name type="scientific">Polarella glacialis</name>
    <name type="common">Dinoflagellate</name>
    <dbReference type="NCBI Taxonomy" id="89957"/>
    <lineage>
        <taxon>Eukaryota</taxon>
        <taxon>Sar</taxon>
        <taxon>Alveolata</taxon>
        <taxon>Dinophyceae</taxon>
        <taxon>Suessiales</taxon>
        <taxon>Suessiaceae</taxon>
        <taxon>Polarella</taxon>
    </lineage>
</organism>
<dbReference type="Proteomes" id="UP000654075">
    <property type="component" value="Unassembled WGS sequence"/>
</dbReference>
<feature type="non-terminal residue" evidence="1">
    <location>
        <position position="77"/>
    </location>
</feature>
<keyword evidence="2" id="KW-1185">Reference proteome</keyword>
<protein>
    <submittedName>
        <fullName evidence="1">Uncharacterized protein</fullName>
    </submittedName>
</protein>
<proteinExistence type="predicted"/>
<evidence type="ECO:0000313" key="1">
    <source>
        <dbReference type="EMBL" id="CAE8596609.1"/>
    </source>
</evidence>
<sequence>EPEVLGLGDLFLGQILAWLLPQNCRPLPAVSPSLQAALRREPVGLDVARGNARVKSEQVAAIARAGCFRVINAWLQQ</sequence>
<gene>
    <name evidence="1" type="ORF">PGLA1383_LOCUS15071</name>
</gene>
<evidence type="ECO:0000313" key="2">
    <source>
        <dbReference type="Proteomes" id="UP000654075"/>
    </source>
</evidence>